<evidence type="ECO:0000313" key="3">
    <source>
        <dbReference type="Proteomes" id="UP000318801"/>
    </source>
</evidence>
<dbReference type="AlphaFoldDB" id="A0A506UB38"/>
<feature type="transmembrane region" description="Helical" evidence="1">
    <location>
        <begin position="101"/>
        <end position="122"/>
    </location>
</feature>
<evidence type="ECO:0000256" key="1">
    <source>
        <dbReference type="SAM" id="Phobius"/>
    </source>
</evidence>
<dbReference type="EMBL" id="VHLG01000003">
    <property type="protein sequence ID" value="TPW31622.1"/>
    <property type="molecule type" value="Genomic_DNA"/>
</dbReference>
<accession>A0A506UB38</accession>
<dbReference type="Pfam" id="PF10011">
    <property type="entry name" value="DUF2254"/>
    <property type="match status" value="1"/>
</dbReference>
<dbReference type="OrthoDB" id="2955631at2"/>
<dbReference type="RefSeq" id="WP_141148391.1">
    <property type="nucleotide sequence ID" value="NZ_VHLG01000003.1"/>
</dbReference>
<proteinExistence type="predicted"/>
<gene>
    <name evidence="2" type="ORF">FJU08_07705</name>
</gene>
<keyword evidence="1" id="KW-1133">Transmembrane helix</keyword>
<keyword evidence="1" id="KW-0812">Transmembrane</keyword>
<comment type="caution">
    <text evidence="2">The sequence shown here is derived from an EMBL/GenBank/DDBJ whole genome shotgun (WGS) entry which is preliminary data.</text>
</comment>
<reference evidence="2 3" key="1">
    <citation type="submission" date="2019-06" db="EMBL/GenBank/DDBJ databases">
        <authorList>
            <person name="Li M."/>
        </authorList>
    </citation>
    <scope>NUCLEOTIDE SEQUENCE [LARGE SCALE GENOMIC DNA]</scope>
    <source>
        <strain evidence="2 3">BGMRC2036</strain>
    </source>
</reference>
<dbReference type="Proteomes" id="UP000318801">
    <property type="component" value="Unassembled WGS sequence"/>
</dbReference>
<keyword evidence="3" id="KW-1185">Reference proteome</keyword>
<name>A0A506UB38_9HYPH</name>
<keyword evidence="1" id="KW-0472">Membrane</keyword>
<feature type="transmembrane region" description="Helical" evidence="1">
    <location>
        <begin position="54"/>
        <end position="80"/>
    </location>
</feature>
<organism evidence="2 3">
    <name type="scientific">Martelella alba</name>
    <dbReference type="NCBI Taxonomy" id="2590451"/>
    <lineage>
        <taxon>Bacteria</taxon>
        <taxon>Pseudomonadati</taxon>
        <taxon>Pseudomonadota</taxon>
        <taxon>Alphaproteobacteria</taxon>
        <taxon>Hyphomicrobiales</taxon>
        <taxon>Aurantimonadaceae</taxon>
        <taxon>Martelella</taxon>
    </lineage>
</organism>
<evidence type="ECO:0000313" key="2">
    <source>
        <dbReference type="EMBL" id="TPW31622.1"/>
    </source>
</evidence>
<feature type="transmembrane region" description="Helical" evidence="1">
    <location>
        <begin position="134"/>
        <end position="155"/>
    </location>
</feature>
<protein>
    <submittedName>
        <fullName evidence="2">DUF2254 domain-containing protein</fullName>
    </submittedName>
</protein>
<dbReference type="InterPro" id="IPR018723">
    <property type="entry name" value="DUF2254_membrane"/>
</dbReference>
<sequence length="429" mass="46431">MKLGMSLWQIREAMRQIWFMAAAFCLAGVFTALAGAALDPYIPVALGDFAGIDAVGSLLEIIATSMLTVTVFSLNTLVSATSSAAQNATPRAVSNLLQDRTAQGALATFLGAFLFSLVGLIALKSGLYGDGGRFVLFVVTLLLIVVIVVMLLRWISHLGSLGQVSNTIMQVEQAAQLAMCSFRQTPLFGAHAFHDAPEDLTLIEHNHIGYLRFIDLAALNAVAEEVDADIYILERPGVFVTPGRFVAGLKLEGRKRPADEMIEKIRATFALGPERSYDQDPLYGLTVLSQIAMRAMSPGINDPGTAIDVINNLVRVLAVGREIKAETEPLHRHIHIMPLEPNAFFDAAFTGISRDGAGLIEVGIALQRALKSLEHLPGAGYGKASRAYAEMALERAGRMLEYESERERLAAIASERDPARYAHLIADKD</sequence>